<comment type="caution">
    <text evidence="1">The sequence shown here is derived from an EMBL/GenBank/DDBJ whole genome shotgun (WGS) entry which is preliminary data.</text>
</comment>
<proteinExistence type="predicted"/>
<sequence length="56" mass="6350">MKARLKKVENRSIDADSGWNQASRGSPEFVFEIEIKSANLLRIGETVLGYAQKKLR</sequence>
<reference evidence="1 2" key="1">
    <citation type="submission" date="2022-03" db="EMBL/GenBank/DDBJ databases">
        <authorList>
            <person name="Brunel B."/>
        </authorList>
    </citation>
    <scope>NUCLEOTIDE SEQUENCE [LARGE SCALE GENOMIC DNA]</scope>
    <source>
        <strain evidence="1">STM5069sample</strain>
    </source>
</reference>
<evidence type="ECO:0000313" key="1">
    <source>
        <dbReference type="EMBL" id="CAH2404116.1"/>
    </source>
</evidence>
<organism evidence="1 2">
    <name type="scientific">Mesorhizobium escarrei</name>
    <dbReference type="NCBI Taxonomy" id="666018"/>
    <lineage>
        <taxon>Bacteria</taxon>
        <taxon>Pseudomonadati</taxon>
        <taxon>Pseudomonadota</taxon>
        <taxon>Alphaproteobacteria</taxon>
        <taxon>Hyphomicrobiales</taxon>
        <taxon>Phyllobacteriaceae</taxon>
        <taxon>Mesorhizobium</taxon>
    </lineage>
</organism>
<keyword evidence="2" id="KW-1185">Reference proteome</keyword>
<dbReference type="Proteomes" id="UP001153050">
    <property type="component" value="Unassembled WGS sequence"/>
</dbReference>
<name>A0ABN8K1F4_9HYPH</name>
<evidence type="ECO:0000313" key="2">
    <source>
        <dbReference type="Proteomes" id="UP001153050"/>
    </source>
</evidence>
<protein>
    <submittedName>
        <fullName evidence="1">Uncharacterized protein</fullName>
    </submittedName>
</protein>
<gene>
    <name evidence="1" type="ORF">MES5069_400115</name>
</gene>
<accession>A0ABN8K1F4</accession>
<dbReference type="EMBL" id="CAKXZT010000136">
    <property type="protein sequence ID" value="CAH2404116.1"/>
    <property type="molecule type" value="Genomic_DNA"/>
</dbReference>